<accession>A0A1M6SST0</accession>
<dbReference type="InterPro" id="IPR028932">
    <property type="entry name" value="TerB-C"/>
</dbReference>
<evidence type="ECO:0000256" key="1">
    <source>
        <dbReference type="SAM" id="MobiDB-lite"/>
    </source>
</evidence>
<sequence>MKNTAKKLPGKGMRILSFIPAFNWIALLYIGIVNSNTMNIICGIIYGAATFAVPSTSLLFWIAGIAHYSIAYNGVKRQMGDLPQHHPPQLENQPKYNNTPSKQGFSDVTLSGEAERRQAISARPAPKVDIFQISFSGDSAQSKFFLDMQKYIGEEGAPAAFEPFMTYWPTYDSMNRQQQAWYFYWRSQVRSGNYPDTDLSYVFVHIYELLSGIGWQTPQDGYQQLLALWSAYQERFPKLSYYLYDWTFDFAQLHDVEHTASLSGHYLQPGSSPMTDILVAQHADEIPLKLPFALIDALCDYSLVSSKFYKNGHQALMQEAIPRVVALADAALRKKKQKGILATYGPNRPKKQEYYAFRSAVCPDANKKISVSVKAYSSNTRLRGYINELVRYGENTLRALYDCRGRLRGVQLDEETANLVEIFLKKEYSKSAVAASMPAKKTEVTLDFESIHILREQSDAVRTALQVEETVTSVQKELLTDLQEVTSIYAALSSEARQLLDRLHASGWVCEQTAAEEPLIAEINRLAEYYLSCALLAKENDTVMAEDDYRDELEYIYKNRPQLSVADSDTGKFNMSVLSPELKEFVENLVPEQKKALYVVLTQEHPQNELEQIAEEAMTMSQMLLDEINETALRVLGDIVVDAMDTEPRVLDEYVTLLKESVA</sequence>
<dbReference type="Pfam" id="PF13208">
    <property type="entry name" value="TerB_N"/>
    <property type="match status" value="1"/>
</dbReference>
<dbReference type="OrthoDB" id="2663344at2"/>
<dbReference type="STRING" id="1121421.SAMN02745123_01999"/>
<keyword evidence="2" id="KW-0472">Membrane</keyword>
<dbReference type="Pfam" id="PF15615">
    <property type="entry name" value="TerB_C"/>
    <property type="match status" value="1"/>
</dbReference>
<reference evidence="6" key="1">
    <citation type="submission" date="2016-11" db="EMBL/GenBank/DDBJ databases">
        <authorList>
            <person name="Varghese N."/>
            <person name="Submissions S."/>
        </authorList>
    </citation>
    <scope>NUCLEOTIDE SEQUENCE [LARGE SCALE GENOMIC DNA]</scope>
    <source>
        <strain evidence="6">DSM 10349</strain>
    </source>
</reference>
<evidence type="ECO:0000313" key="6">
    <source>
        <dbReference type="Proteomes" id="UP000183997"/>
    </source>
</evidence>
<feature type="transmembrane region" description="Helical" evidence="2">
    <location>
        <begin position="44"/>
        <end position="70"/>
    </location>
</feature>
<keyword evidence="6" id="KW-1185">Reference proteome</keyword>
<feature type="domain" description="TerB-C" evidence="4">
    <location>
        <begin position="579"/>
        <end position="658"/>
    </location>
</feature>
<name>A0A1M6SST0_9FIRM</name>
<feature type="region of interest" description="Disordered" evidence="1">
    <location>
        <begin position="81"/>
        <end position="102"/>
    </location>
</feature>
<proteinExistence type="predicted"/>
<feature type="domain" description="TerB N-terminal" evidence="3">
    <location>
        <begin position="134"/>
        <end position="337"/>
    </location>
</feature>
<protein>
    <submittedName>
        <fullName evidence="5">TerB-C domain-containing protein</fullName>
    </submittedName>
</protein>
<evidence type="ECO:0000256" key="2">
    <source>
        <dbReference type="SAM" id="Phobius"/>
    </source>
</evidence>
<dbReference type="Proteomes" id="UP000183997">
    <property type="component" value="Unassembled WGS sequence"/>
</dbReference>
<feature type="compositionally biased region" description="Polar residues" evidence="1">
    <location>
        <begin position="90"/>
        <end position="102"/>
    </location>
</feature>
<evidence type="ECO:0000259" key="4">
    <source>
        <dbReference type="Pfam" id="PF15615"/>
    </source>
</evidence>
<evidence type="ECO:0000259" key="3">
    <source>
        <dbReference type="Pfam" id="PF13208"/>
    </source>
</evidence>
<dbReference type="InterPro" id="IPR025266">
    <property type="entry name" value="TerB_N"/>
</dbReference>
<organism evidence="5 6">
    <name type="scientific">Desulforamulus aeronauticus DSM 10349</name>
    <dbReference type="NCBI Taxonomy" id="1121421"/>
    <lineage>
        <taxon>Bacteria</taxon>
        <taxon>Bacillati</taxon>
        <taxon>Bacillota</taxon>
        <taxon>Clostridia</taxon>
        <taxon>Eubacteriales</taxon>
        <taxon>Peptococcaceae</taxon>
        <taxon>Desulforamulus</taxon>
    </lineage>
</organism>
<dbReference type="EMBL" id="FRAR01000014">
    <property type="protein sequence ID" value="SHK47638.1"/>
    <property type="molecule type" value="Genomic_DNA"/>
</dbReference>
<feature type="transmembrane region" description="Helical" evidence="2">
    <location>
        <begin position="12"/>
        <end position="32"/>
    </location>
</feature>
<gene>
    <name evidence="5" type="ORF">SAMN02745123_01999</name>
</gene>
<keyword evidence="2" id="KW-1133">Transmembrane helix</keyword>
<dbReference type="AlphaFoldDB" id="A0A1M6SST0"/>
<evidence type="ECO:0000313" key="5">
    <source>
        <dbReference type="EMBL" id="SHK47638.1"/>
    </source>
</evidence>
<keyword evidence="2" id="KW-0812">Transmembrane</keyword>
<dbReference type="RefSeq" id="WP_072913757.1">
    <property type="nucleotide sequence ID" value="NZ_FRAR01000014.1"/>
</dbReference>